<evidence type="ECO:0000313" key="2">
    <source>
        <dbReference type="EMBL" id="SNV19091.1"/>
    </source>
</evidence>
<sequence length="281" mass="29674">MSQIPLLVAEAASLPELRSQVAQAAGACSRLRFHEGLRRHLPEIMFESRVRGAHGSAALSEGRASVDRVRQLSAPGALWPPTTDPSNRVTRAAIALTAEVDRLDSKFEGAPRQAVARLHAVAGNALAVGQVGRTRVAGEGCSELLGALGREPEADDARASLFALLNEFRQGVASPVLLAALVHGEVLRSRPFPCANGLLGRALERLLLRSRHVDSTRAVVPEAGHFAMGVDDYFAAAAAYARSRDRGDMDGVVVWVQHCCHAIAHGAAEGGRVADAARAAL</sequence>
<reference evidence="2 3" key="1">
    <citation type="submission" date="2017-06" db="EMBL/GenBank/DDBJ databases">
        <authorList>
            <consortium name="Pathogen Informatics"/>
        </authorList>
    </citation>
    <scope>NUCLEOTIDE SEQUENCE [LARGE SCALE GENOMIC DNA]</scope>
    <source>
        <strain evidence="2 3">NCTC13039</strain>
    </source>
</reference>
<name>A0A239VA54_9MICO</name>
<dbReference type="RefSeq" id="WP_028327547.1">
    <property type="nucleotide sequence ID" value="NZ_LT906453.1"/>
</dbReference>
<proteinExistence type="predicted"/>
<dbReference type="EMBL" id="LT906453">
    <property type="protein sequence ID" value="SNV19091.1"/>
    <property type="molecule type" value="Genomic_DNA"/>
</dbReference>
<dbReference type="OrthoDB" id="5241763at2"/>
<protein>
    <recommendedName>
        <fullName evidence="1">Fido domain-containing protein</fullName>
    </recommendedName>
</protein>
<accession>A0A239VA54</accession>
<gene>
    <name evidence="2" type="ORF">SAMEA4475696_00629</name>
</gene>
<dbReference type="InterPro" id="IPR036597">
    <property type="entry name" value="Fido-like_dom_sf"/>
</dbReference>
<evidence type="ECO:0000259" key="1">
    <source>
        <dbReference type="PROSITE" id="PS51459"/>
    </source>
</evidence>
<dbReference type="AlphaFoldDB" id="A0A239VA54"/>
<dbReference type="Proteomes" id="UP000242637">
    <property type="component" value="Chromosome 1"/>
</dbReference>
<feature type="domain" description="Fido" evidence="1">
    <location>
        <begin position="110"/>
        <end position="258"/>
    </location>
</feature>
<keyword evidence="3" id="KW-1185">Reference proteome</keyword>
<organism evidence="2 3">
    <name type="scientific">Dermatophilus congolensis</name>
    <dbReference type="NCBI Taxonomy" id="1863"/>
    <lineage>
        <taxon>Bacteria</taxon>
        <taxon>Bacillati</taxon>
        <taxon>Actinomycetota</taxon>
        <taxon>Actinomycetes</taxon>
        <taxon>Micrococcales</taxon>
        <taxon>Dermatophilaceae</taxon>
        <taxon>Dermatophilus</taxon>
    </lineage>
</organism>
<dbReference type="Gene3D" id="1.10.3290.10">
    <property type="entry name" value="Fido-like domain"/>
    <property type="match status" value="1"/>
</dbReference>
<dbReference type="GeneID" id="63460557"/>
<dbReference type="PROSITE" id="PS51459">
    <property type="entry name" value="FIDO"/>
    <property type="match status" value="1"/>
</dbReference>
<dbReference type="InterPro" id="IPR003812">
    <property type="entry name" value="Fido"/>
</dbReference>
<dbReference type="STRING" id="1121387.GCA_000429885_01726"/>
<dbReference type="KEGG" id="dco:SAMEA4475696_0629"/>
<evidence type="ECO:0000313" key="3">
    <source>
        <dbReference type="Proteomes" id="UP000242637"/>
    </source>
</evidence>